<dbReference type="Gene3D" id="2.40.128.20">
    <property type="match status" value="2"/>
</dbReference>
<dbReference type="Proteomes" id="UP000718564">
    <property type="component" value="Unassembled WGS sequence"/>
</dbReference>
<proteinExistence type="predicted"/>
<dbReference type="InterPro" id="IPR012674">
    <property type="entry name" value="Calycin"/>
</dbReference>
<comment type="caution">
    <text evidence="3">The sequence shown here is derived from an EMBL/GenBank/DDBJ whole genome shotgun (WGS) entry which is preliminary data.</text>
</comment>
<accession>A0ABX1PDX6</accession>
<protein>
    <recommendedName>
        <fullName evidence="5">DUF3598 domain-containing protein</fullName>
    </recommendedName>
</protein>
<dbReference type="SUPFAM" id="SSF50814">
    <property type="entry name" value="Lipocalins"/>
    <property type="match status" value="2"/>
</dbReference>
<dbReference type="RefSeq" id="WP_169157293.1">
    <property type="nucleotide sequence ID" value="NZ_CAWPJE010000216.1"/>
</dbReference>
<evidence type="ECO:0000313" key="3">
    <source>
        <dbReference type="EMBL" id="NMG22076.1"/>
    </source>
</evidence>
<feature type="domain" description="Biogenesis factor required for ATP synthase 1-like C-terminal" evidence="2">
    <location>
        <begin position="201"/>
        <end position="254"/>
    </location>
</feature>
<evidence type="ECO:0008006" key="5">
    <source>
        <dbReference type="Google" id="ProtNLM"/>
    </source>
</evidence>
<organism evidence="3 4">
    <name type="scientific">Brasilonema bromeliae SPC951</name>
    <dbReference type="NCBI Taxonomy" id="385972"/>
    <lineage>
        <taxon>Bacteria</taxon>
        <taxon>Bacillati</taxon>
        <taxon>Cyanobacteriota</taxon>
        <taxon>Cyanophyceae</taxon>
        <taxon>Nostocales</taxon>
        <taxon>Scytonemataceae</taxon>
        <taxon>Brasilonema</taxon>
        <taxon>Bromeliae group (in: Brasilonema)</taxon>
    </lineage>
</organism>
<dbReference type="InterPro" id="IPR022017">
    <property type="entry name" value="BFA1-like_DUF3598"/>
</dbReference>
<name>A0ABX1PDX6_9CYAN</name>
<dbReference type="Pfam" id="PF12204">
    <property type="entry name" value="DUF3598_N"/>
    <property type="match status" value="1"/>
</dbReference>
<evidence type="ECO:0000259" key="2">
    <source>
        <dbReference type="Pfam" id="PF21053"/>
    </source>
</evidence>
<dbReference type="InterPro" id="IPR048378">
    <property type="entry name" value="BFA1-like_C"/>
</dbReference>
<feature type="domain" description="DUF3598" evidence="1">
    <location>
        <begin position="5"/>
        <end position="151"/>
    </location>
</feature>
<evidence type="ECO:0000259" key="1">
    <source>
        <dbReference type="Pfam" id="PF12204"/>
    </source>
</evidence>
<sequence>MNLKDQNWKNFTTNHLRDWHGIWTRYSPEGEVTESFQSLRSFQSHSKETEIVQKNHYAYSDGRRVEQSWEYNQLSNSLSNGLFHPQNESMRGIFFESGHAAWVSTKLKTDSYFAVELFFKIQELRHSVGIVYDESGRLFRTANIREDATGFPSQYWSNEINQLPERDFSGNWQGTAVTITPDLKISEPVVTQLHWIGEGHKTFFLPDGVSISCPGKVSVGISFTMAANWLVKTSEMHQLLVNYDECGDFSALTLELLYL</sequence>
<dbReference type="Pfam" id="PF21053">
    <property type="entry name" value="BFA1_C"/>
    <property type="match status" value="1"/>
</dbReference>
<gene>
    <name evidence="3" type="ORF">DP116_22505</name>
</gene>
<evidence type="ECO:0000313" key="4">
    <source>
        <dbReference type="Proteomes" id="UP000718564"/>
    </source>
</evidence>
<dbReference type="EMBL" id="QMEB01000219">
    <property type="protein sequence ID" value="NMG22076.1"/>
    <property type="molecule type" value="Genomic_DNA"/>
</dbReference>
<keyword evidence="4" id="KW-1185">Reference proteome</keyword>
<reference evidence="3 4" key="1">
    <citation type="submission" date="2018-06" db="EMBL/GenBank/DDBJ databases">
        <title>Comparative genomics of Brasilonema spp. strains.</title>
        <authorList>
            <person name="Alvarenga D.O."/>
            <person name="Fiore M.F."/>
            <person name="Varani A.M."/>
        </authorList>
    </citation>
    <scope>NUCLEOTIDE SEQUENCE [LARGE SCALE GENOMIC DNA]</scope>
    <source>
        <strain evidence="3 4">SPC951</strain>
    </source>
</reference>